<dbReference type="EMBL" id="BNEE01000010">
    <property type="protein sequence ID" value="GHI90341.1"/>
    <property type="molecule type" value="Genomic_DNA"/>
</dbReference>
<name>A0A919H924_9ACTN</name>
<feature type="region of interest" description="Disordered" evidence="1">
    <location>
        <begin position="526"/>
        <end position="578"/>
    </location>
</feature>
<evidence type="ECO:0000259" key="2">
    <source>
        <dbReference type="Pfam" id="PF00501"/>
    </source>
</evidence>
<dbReference type="PROSITE" id="PS00455">
    <property type="entry name" value="AMP_BINDING"/>
    <property type="match status" value="1"/>
</dbReference>
<dbReference type="GO" id="GO:0016874">
    <property type="term" value="F:ligase activity"/>
    <property type="evidence" value="ECO:0007669"/>
    <property type="project" value="UniProtKB-KW"/>
</dbReference>
<reference evidence="3" key="1">
    <citation type="submission" date="2020-09" db="EMBL/GenBank/DDBJ databases">
        <title>Whole genome shotgun sequence of Streptomyces xanthophaeus NBRC 12829.</title>
        <authorList>
            <person name="Komaki H."/>
            <person name="Tamura T."/>
        </authorList>
    </citation>
    <scope>NUCLEOTIDE SEQUENCE</scope>
    <source>
        <strain evidence="3">NBRC 12829</strain>
    </source>
</reference>
<evidence type="ECO:0000313" key="3">
    <source>
        <dbReference type="EMBL" id="GHI90341.1"/>
    </source>
</evidence>
<feature type="domain" description="AMP-dependent synthetase/ligase" evidence="2">
    <location>
        <begin position="44"/>
        <end position="393"/>
    </location>
</feature>
<dbReference type="SUPFAM" id="SSF56801">
    <property type="entry name" value="Acetyl-CoA synthetase-like"/>
    <property type="match status" value="1"/>
</dbReference>
<dbReference type="Pfam" id="PF00501">
    <property type="entry name" value="AMP-binding"/>
    <property type="match status" value="1"/>
</dbReference>
<keyword evidence="3" id="KW-0436">Ligase</keyword>
<accession>A0A919H924</accession>
<comment type="caution">
    <text evidence="3">The sequence shown here is derived from an EMBL/GenBank/DDBJ whole genome shotgun (WGS) entry which is preliminary data.</text>
</comment>
<dbReference type="InterPro" id="IPR042099">
    <property type="entry name" value="ANL_N_sf"/>
</dbReference>
<protein>
    <submittedName>
        <fullName evidence="3">Fatty-acid-CoA ligase FadD</fullName>
    </submittedName>
</protein>
<dbReference type="AlphaFoldDB" id="A0A919H924"/>
<sequence length="578" mass="63130">MKGSVAYRSIQKRGLHIGLLAEMAAAVNPTTPITLDHDLGVLPEVGRRLTVAQYAEHVDDLAARLWAAGVRPDERVVLFKTANADHWMLAAAVSRIGGVVVNLSPALDAATVAVLLERVDQPTLLTEGSKLDLLADVPLADLTRRVITSADHRPGTISLADLAGSPRVKPVVRPIDEAAVITHTSGTTGIPKLVVHTPRTQGIRLVPQWRLLSLLRKKETVAIHVPFVHSRMVAAMSLALLKEYPVLLMRESEPADVAEQLLEHRPVLIEALPNSLMEWEGLAEDPRAPFSSVKVFSSTFDAIPPATMSKLLKASDRRGALFFQIYGQSEVGPAVGRAYFRNSAHKANGRCVGWAMPLGAAKIRVVSRNGQTPSPENPGLIEVAWDGIAKSYFGEQDRYDSNRDGEWWGTGDVGYRTKFGCLHMLDREVDMIPGVRSTLEIEDIVLGKLHELSELVVVQGPDSKPVPVICTVDDIPLDRNRWRAAVVEFPQLAEPVQIPQAELPRTATLKVQRLALARRFEEQLQKSGLIRGDHRGRPAGSRRTSPRTGRSVPPPQSPAPSHYRLGESCPAACSPRSP</sequence>
<dbReference type="PANTHER" id="PTHR43767:SF1">
    <property type="entry name" value="NONRIBOSOMAL PEPTIDE SYNTHASE PES1 (EUROFUNG)-RELATED"/>
    <property type="match status" value="1"/>
</dbReference>
<dbReference type="InterPro" id="IPR020845">
    <property type="entry name" value="AMP-binding_CS"/>
</dbReference>
<gene>
    <name evidence="3" type="ORF">Sxan_77050</name>
</gene>
<dbReference type="PANTHER" id="PTHR43767">
    <property type="entry name" value="LONG-CHAIN-FATTY-ACID--COA LIGASE"/>
    <property type="match status" value="1"/>
</dbReference>
<proteinExistence type="predicted"/>
<organism evidence="3 4">
    <name type="scientific">Streptomyces xanthophaeus</name>
    <dbReference type="NCBI Taxonomy" id="67385"/>
    <lineage>
        <taxon>Bacteria</taxon>
        <taxon>Bacillati</taxon>
        <taxon>Actinomycetota</taxon>
        <taxon>Actinomycetes</taxon>
        <taxon>Kitasatosporales</taxon>
        <taxon>Streptomycetaceae</taxon>
        <taxon>Streptomyces</taxon>
    </lineage>
</organism>
<keyword evidence="4" id="KW-1185">Reference proteome</keyword>
<dbReference type="Proteomes" id="UP000600026">
    <property type="component" value="Unassembled WGS sequence"/>
</dbReference>
<feature type="compositionally biased region" description="Low complexity" evidence="1">
    <location>
        <begin position="541"/>
        <end position="551"/>
    </location>
</feature>
<dbReference type="Gene3D" id="3.40.50.12780">
    <property type="entry name" value="N-terminal domain of ligase-like"/>
    <property type="match status" value="1"/>
</dbReference>
<dbReference type="InterPro" id="IPR050237">
    <property type="entry name" value="ATP-dep_AMP-bd_enzyme"/>
</dbReference>
<dbReference type="RefSeq" id="WP_202205173.1">
    <property type="nucleotide sequence ID" value="NZ_BNEE01000010.1"/>
</dbReference>
<dbReference type="InterPro" id="IPR000873">
    <property type="entry name" value="AMP-dep_synth/lig_dom"/>
</dbReference>
<evidence type="ECO:0000256" key="1">
    <source>
        <dbReference type="SAM" id="MobiDB-lite"/>
    </source>
</evidence>
<evidence type="ECO:0000313" key="4">
    <source>
        <dbReference type="Proteomes" id="UP000600026"/>
    </source>
</evidence>